<feature type="transmembrane region" description="Helical" evidence="1">
    <location>
        <begin position="73"/>
        <end position="93"/>
    </location>
</feature>
<keyword evidence="3" id="KW-1185">Reference proteome</keyword>
<keyword evidence="1" id="KW-0472">Membrane</keyword>
<comment type="caution">
    <text evidence="2">The sequence shown here is derived from an EMBL/GenBank/DDBJ whole genome shotgun (WGS) entry which is preliminary data.</text>
</comment>
<name>A0A4Y3UNV6_9MICO</name>
<evidence type="ECO:0000313" key="3">
    <source>
        <dbReference type="Proteomes" id="UP000319804"/>
    </source>
</evidence>
<accession>A0A4Y3UNV6</accession>
<keyword evidence="1" id="KW-1133">Transmembrane helix</keyword>
<keyword evidence="1" id="KW-0812">Transmembrane</keyword>
<feature type="transmembrane region" description="Helical" evidence="1">
    <location>
        <begin position="12"/>
        <end position="37"/>
    </location>
</feature>
<dbReference type="EMBL" id="VFPS01000003">
    <property type="protein sequence ID" value="TQM97950.1"/>
    <property type="molecule type" value="Genomic_DNA"/>
</dbReference>
<dbReference type="AlphaFoldDB" id="A0A4Y3UNV6"/>
<proteinExistence type="predicted"/>
<evidence type="ECO:0000256" key="1">
    <source>
        <dbReference type="SAM" id="Phobius"/>
    </source>
</evidence>
<protein>
    <submittedName>
        <fullName evidence="2">Uncharacterized protein</fullName>
    </submittedName>
</protein>
<dbReference type="Proteomes" id="UP000319804">
    <property type="component" value="Unassembled WGS sequence"/>
</dbReference>
<feature type="transmembrane region" description="Helical" evidence="1">
    <location>
        <begin position="43"/>
        <end position="61"/>
    </location>
</feature>
<organism evidence="2 3">
    <name type="scientific">Microbacterium lacticum</name>
    <dbReference type="NCBI Taxonomy" id="33885"/>
    <lineage>
        <taxon>Bacteria</taxon>
        <taxon>Bacillati</taxon>
        <taxon>Actinomycetota</taxon>
        <taxon>Actinomycetes</taxon>
        <taxon>Micrococcales</taxon>
        <taxon>Microbacteriaceae</taxon>
        <taxon>Microbacterium</taxon>
    </lineage>
</organism>
<reference evidence="2 3" key="1">
    <citation type="submission" date="2019-06" db="EMBL/GenBank/DDBJ databases">
        <title>Sequencing the genomes of 1000 actinobacteria strains.</title>
        <authorList>
            <person name="Klenk H.-P."/>
        </authorList>
    </citation>
    <scope>NUCLEOTIDE SEQUENCE [LARGE SCALE GENOMIC DNA]</scope>
    <source>
        <strain evidence="2 3">DSM 20427</strain>
    </source>
</reference>
<evidence type="ECO:0000313" key="2">
    <source>
        <dbReference type="EMBL" id="TQM97950.1"/>
    </source>
</evidence>
<gene>
    <name evidence="2" type="ORF">FHX68_1959</name>
</gene>
<sequence>MTGPRAGASASPAPAVMLVVAGLVCQEVGASIAVLLFPEAGPLGMVLLRLGFSALILLAVTRPRLGGHSRRDWGAVGVFGFVLAAMNGLFYLALERLPLGVTVTIEVLGPLALAIATGRRVWSLVWAALARDQLANALIEATLPELPEAYRPAAYTVAFDATPLPEFARGVGRSRKNALGPNEKLSSEPEAGFYVRHTEDHADDGSQPMTKVKYAFELDILVGMHPDPHRTKETPMLALGIAHHKPGEMPGANALKVLEGTLKRGHVIKEYIADRAYLPGAKVEDLHRHLFDHGIAVVMDYKRNEFGIQAQHEGMILVDGRWYSPSMLEELRNLGAEWAAARERHDSLISRGKPSTMPDFTDRFELRAMYEFRPKEKPDKLGNTPMVCPAARPNSTVWCPLKAFLPAGAKFPIQGVPVSPGKACTNKSSIALPRDADGGRALKYRQDFAYGTREWQLHYGRRNLVESFNWSIKGESGINLHVASNRRVRGATSKYLFAAVGVAVANLGKIQKFVHQKERDEIDEVLEKVGMAPMVRSGKSGRYHQLVHRRRVEAQIREAHELAS</sequence>